<dbReference type="GO" id="GO:0016020">
    <property type="term" value="C:membrane"/>
    <property type="evidence" value="ECO:0007669"/>
    <property type="project" value="TreeGrafter"/>
</dbReference>
<dbReference type="Pfam" id="PF01757">
    <property type="entry name" value="Acyl_transf_3"/>
    <property type="match status" value="1"/>
</dbReference>
<sequence>MLKPLREQSISPGHLPSVLPSLTGMRWFAALLVFGLHLNVVGYFDPDGAGRVVRAMFGAGGTGVSFFFVLSGFVLAWSARPGDSAVRFWRRRFARVYPLHLVTAGLALVLALFLIPDMIPAPDVAIANLGLVHSWLGDQYDQSLNPVSWSLACEALFYLAFPLLYAGIRRLRTPGVWAVAGLSVALVAVTPLVLEARMVYFFAPARLAEFVLGIALAVLVRTGAWRGLGYPVALAALAAGYVGAAFEPGSFRYAACTLPGFALLIAAGAASDVDGRRSWMASPLMVRLGELSFAFYMVHILVMRTGEYLWRSHPELGALPAIGLTLLSGTIALACSWALHTCVEVPGRRLLLPRKGRRPRPLAGTAFEGARGA</sequence>
<dbReference type="AlphaFoldDB" id="A0A9W6SK31"/>
<protein>
    <submittedName>
        <fullName evidence="3">Acyltransferase</fullName>
    </submittedName>
</protein>
<feature type="transmembrane region" description="Helical" evidence="1">
    <location>
        <begin position="252"/>
        <end position="270"/>
    </location>
</feature>
<dbReference type="InterPro" id="IPR002656">
    <property type="entry name" value="Acyl_transf_3_dom"/>
</dbReference>
<dbReference type="InterPro" id="IPR050879">
    <property type="entry name" value="Acyltransferase_3"/>
</dbReference>
<dbReference type="EMBL" id="BSTX01000001">
    <property type="protein sequence ID" value="GLZ77131.1"/>
    <property type="molecule type" value="Genomic_DNA"/>
</dbReference>
<dbReference type="RefSeq" id="WP_285662262.1">
    <property type="nucleotide sequence ID" value="NZ_BSTX01000001.1"/>
</dbReference>
<feature type="transmembrane region" description="Helical" evidence="1">
    <location>
        <begin position="97"/>
        <end position="115"/>
    </location>
</feature>
<feature type="domain" description="Acyltransferase 3" evidence="2">
    <location>
        <begin position="21"/>
        <end position="339"/>
    </location>
</feature>
<feature type="transmembrane region" description="Helical" evidence="1">
    <location>
        <begin position="147"/>
        <end position="168"/>
    </location>
</feature>
<keyword evidence="3" id="KW-0808">Transferase</keyword>
<gene>
    <name evidence="3" type="ORF">Afil01_19380</name>
</gene>
<proteinExistence type="predicted"/>
<evidence type="ECO:0000313" key="4">
    <source>
        <dbReference type="Proteomes" id="UP001165079"/>
    </source>
</evidence>
<dbReference type="Proteomes" id="UP001165079">
    <property type="component" value="Unassembled WGS sequence"/>
</dbReference>
<keyword evidence="1" id="KW-0812">Transmembrane</keyword>
<feature type="transmembrane region" description="Helical" evidence="1">
    <location>
        <begin position="316"/>
        <end position="339"/>
    </location>
</feature>
<dbReference type="GO" id="GO:0016747">
    <property type="term" value="F:acyltransferase activity, transferring groups other than amino-acyl groups"/>
    <property type="evidence" value="ECO:0007669"/>
    <property type="project" value="InterPro"/>
</dbReference>
<keyword evidence="4" id="KW-1185">Reference proteome</keyword>
<name>A0A9W6SK31_9ACTN</name>
<feature type="transmembrane region" description="Helical" evidence="1">
    <location>
        <begin position="200"/>
        <end position="220"/>
    </location>
</feature>
<organism evidence="3 4">
    <name type="scientific">Actinorhabdospora filicis</name>
    <dbReference type="NCBI Taxonomy" id="1785913"/>
    <lineage>
        <taxon>Bacteria</taxon>
        <taxon>Bacillati</taxon>
        <taxon>Actinomycetota</taxon>
        <taxon>Actinomycetes</taxon>
        <taxon>Micromonosporales</taxon>
        <taxon>Micromonosporaceae</taxon>
        <taxon>Actinorhabdospora</taxon>
    </lineage>
</organism>
<feature type="transmembrane region" description="Helical" evidence="1">
    <location>
        <begin position="291"/>
        <end position="310"/>
    </location>
</feature>
<dbReference type="GO" id="GO:0009103">
    <property type="term" value="P:lipopolysaccharide biosynthetic process"/>
    <property type="evidence" value="ECO:0007669"/>
    <property type="project" value="TreeGrafter"/>
</dbReference>
<feature type="transmembrane region" description="Helical" evidence="1">
    <location>
        <begin position="56"/>
        <end position="77"/>
    </location>
</feature>
<evidence type="ECO:0000259" key="2">
    <source>
        <dbReference type="Pfam" id="PF01757"/>
    </source>
</evidence>
<feature type="transmembrane region" description="Helical" evidence="1">
    <location>
        <begin position="175"/>
        <end position="194"/>
    </location>
</feature>
<keyword evidence="1" id="KW-0472">Membrane</keyword>
<comment type="caution">
    <text evidence="3">The sequence shown here is derived from an EMBL/GenBank/DDBJ whole genome shotgun (WGS) entry which is preliminary data.</text>
</comment>
<evidence type="ECO:0000313" key="3">
    <source>
        <dbReference type="EMBL" id="GLZ77131.1"/>
    </source>
</evidence>
<feature type="transmembrane region" description="Helical" evidence="1">
    <location>
        <begin position="227"/>
        <end position="246"/>
    </location>
</feature>
<accession>A0A9W6SK31</accession>
<dbReference type="PANTHER" id="PTHR23028:SF53">
    <property type="entry name" value="ACYL_TRANSF_3 DOMAIN-CONTAINING PROTEIN"/>
    <property type="match status" value="1"/>
</dbReference>
<keyword evidence="1" id="KW-1133">Transmembrane helix</keyword>
<dbReference type="PANTHER" id="PTHR23028">
    <property type="entry name" value="ACETYLTRANSFERASE"/>
    <property type="match status" value="1"/>
</dbReference>
<keyword evidence="3" id="KW-0012">Acyltransferase</keyword>
<evidence type="ECO:0000256" key="1">
    <source>
        <dbReference type="SAM" id="Phobius"/>
    </source>
</evidence>
<reference evidence="3" key="1">
    <citation type="submission" date="2023-03" db="EMBL/GenBank/DDBJ databases">
        <title>Actinorhabdospora filicis NBRC 111898.</title>
        <authorList>
            <person name="Ichikawa N."/>
            <person name="Sato H."/>
            <person name="Tonouchi N."/>
        </authorList>
    </citation>
    <scope>NUCLEOTIDE SEQUENCE</scope>
    <source>
        <strain evidence="3">NBRC 111898</strain>
    </source>
</reference>